<dbReference type="Pfam" id="PF00440">
    <property type="entry name" value="TetR_N"/>
    <property type="match status" value="1"/>
</dbReference>
<evidence type="ECO:0000256" key="1">
    <source>
        <dbReference type="ARBA" id="ARBA00023125"/>
    </source>
</evidence>
<dbReference type="GO" id="GO:0003677">
    <property type="term" value="F:DNA binding"/>
    <property type="evidence" value="ECO:0007669"/>
    <property type="project" value="UniProtKB-UniRule"/>
</dbReference>
<organism evidence="4 5">
    <name type="scientific">Candidatus Blautia gallistercoris</name>
    <dbReference type="NCBI Taxonomy" id="2838490"/>
    <lineage>
        <taxon>Bacteria</taxon>
        <taxon>Bacillati</taxon>
        <taxon>Bacillota</taxon>
        <taxon>Clostridia</taxon>
        <taxon>Lachnospirales</taxon>
        <taxon>Lachnospiraceae</taxon>
        <taxon>Blautia</taxon>
    </lineage>
</organism>
<keyword evidence="1 2" id="KW-0238">DNA-binding</keyword>
<name>A0A9D2B2U5_9FIRM</name>
<proteinExistence type="predicted"/>
<reference evidence="4" key="2">
    <citation type="submission" date="2021-04" db="EMBL/GenBank/DDBJ databases">
        <authorList>
            <person name="Gilroy R."/>
        </authorList>
    </citation>
    <scope>NUCLEOTIDE SEQUENCE</scope>
    <source>
        <strain evidence="4">ChiSjej1B19-8411</strain>
    </source>
</reference>
<evidence type="ECO:0000313" key="5">
    <source>
        <dbReference type="Proteomes" id="UP000886817"/>
    </source>
</evidence>
<dbReference type="InterPro" id="IPR009057">
    <property type="entry name" value="Homeodomain-like_sf"/>
</dbReference>
<gene>
    <name evidence="4" type="ORF">IAA45_01720</name>
</gene>
<dbReference type="PANTHER" id="PTHR43479:SF11">
    <property type="entry name" value="ACREF_ENVCD OPERON REPRESSOR-RELATED"/>
    <property type="match status" value="1"/>
</dbReference>
<dbReference type="Gene3D" id="1.10.357.10">
    <property type="entry name" value="Tetracycline Repressor, domain 2"/>
    <property type="match status" value="1"/>
</dbReference>
<evidence type="ECO:0000259" key="3">
    <source>
        <dbReference type="PROSITE" id="PS50977"/>
    </source>
</evidence>
<sequence>MEPTQIRKERRQTQIRDSIFNHAIKLADQYGYENVTVRMICSEAGISIGMFYRNFDSKGDVLLYFYEHAVQAYEETLRETLINYPARERLIRFYVWITDFTSNLGLEFVKCFFSTHRKAQKSDFLDNQVAVLGTELLDNAVNRGELKLSSGRSALAVTHDILIIVKGILFDWCISSETYDLAGYTQVYLDRVVDSLL</sequence>
<evidence type="ECO:0000256" key="2">
    <source>
        <dbReference type="PROSITE-ProRule" id="PRU00335"/>
    </source>
</evidence>
<feature type="domain" description="HTH tetR-type" evidence="3">
    <location>
        <begin position="13"/>
        <end position="73"/>
    </location>
</feature>
<dbReference type="SUPFAM" id="SSF46689">
    <property type="entry name" value="Homeodomain-like"/>
    <property type="match status" value="1"/>
</dbReference>
<dbReference type="PANTHER" id="PTHR43479">
    <property type="entry name" value="ACREF/ENVCD OPERON REPRESSOR-RELATED"/>
    <property type="match status" value="1"/>
</dbReference>
<accession>A0A9D2B2U5</accession>
<dbReference type="InterPro" id="IPR001647">
    <property type="entry name" value="HTH_TetR"/>
</dbReference>
<protein>
    <submittedName>
        <fullName evidence="4">TetR/AcrR family transcriptional regulator</fullName>
    </submittedName>
</protein>
<reference evidence="4" key="1">
    <citation type="journal article" date="2021" name="PeerJ">
        <title>Extensive microbial diversity within the chicken gut microbiome revealed by metagenomics and culture.</title>
        <authorList>
            <person name="Gilroy R."/>
            <person name="Ravi A."/>
            <person name="Getino M."/>
            <person name="Pursley I."/>
            <person name="Horton D.L."/>
            <person name="Alikhan N.F."/>
            <person name="Baker D."/>
            <person name="Gharbi K."/>
            <person name="Hall N."/>
            <person name="Watson M."/>
            <person name="Adriaenssens E.M."/>
            <person name="Foster-Nyarko E."/>
            <person name="Jarju S."/>
            <person name="Secka A."/>
            <person name="Antonio M."/>
            <person name="Oren A."/>
            <person name="Chaudhuri R.R."/>
            <person name="La Ragione R."/>
            <person name="Hildebrand F."/>
            <person name="Pallen M.J."/>
        </authorList>
    </citation>
    <scope>NUCLEOTIDE SEQUENCE</scope>
    <source>
        <strain evidence="4">ChiSjej1B19-8411</strain>
    </source>
</reference>
<dbReference type="EMBL" id="DXEX01000046">
    <property type="protein sequence ID" value="HIX58421.1"/>
    <property type="molecule type" value="Genomic_DNA"/>
</dbReference>
<comment type="caution">
    <text evidence="4">The sequence shown here is derived from an EMBL/GenBank/DDBJ whole genome shotgun (WGS) entry which is preliminary data.</text>
</comment>
<evidence type="ECO:0000313" key="4">
    <source>
        <dbReference type="EMBL" id="HIX58421.1"/>
    </source>
</evidence>
<dbReference type="Proteomes" id="UP000886817">
    <property type="component" value="Unassembled WGS sequence"/>
</dbReference>
<dbReference type="PROSITE" id="PS50977">
    <property type="entry name" value="HTH_TETR_2"/>
    <property type="match status" value="1"/>
</dbReference>
<dbReference type="InterPro" id="IPR050624">
    <property type="entry name" value="HTH-type_Tx_Regulator"/>
</dbReference>
<dbReference type="AlphaFoldDB" id="A0A9D2B2U5"/>
<feature type="DNA-binding region" description="H-T-H motif" evidence="2">
    <location>
        <begin position="36"/>
        <end position="55"/>
    </location>
</feature>